<feature type="non-terminal residue" evidence="1">
    <location>
        <position position="1"/>
    </location>
</feature>
<proteinExistence type="predicted"/>
<name>A0A0J7YLR4_BETVV</name>
<gene>
    <name evidence="1" type="ORF">BVRB_019230</name>
</gene>
<protein>
    <submittedName>
        <fullName evidence="1">Uncharacterized protein</fullName>
    </submittedName>
</protein>
<sequence>GFVSSEAEFLEVRFFASVSYSSVG</sequence>
<dbReference type="EMBL" id="KQ128889">
    <property type="protein sequence ID" value="KMS64541.1"/>
    <property type="molecule type" value="Genomic_DNA"/>
</dbReference>
<evidence type="ECO:0000313" key="1">
    <source>
        <dbReference type="EMBL" id="KMS64541.1"/>
    </source>
</evidence>
<dbReference type="AlphaFoldDB" id="A0A0J7YLR4"/>
<dbReference type="Proteomes" id="UP000035740">
    <property type="component" value="Unassembled WGS sequence"/>
</dbReference>
<organism evidence="1 2">
    <name type="scientific">Beta vulgaris subsp. vulgaris</name>
    <name type="common">Beet</name>
    <dbReference type="NCBI Taxonomy" id="3555"/>
    <lineage>
        <taxon>Eukaryota</taxon>
        <taxon>Viridiplantae</taxon>
        <taxon>Streptophyta</taxon>
        <taxon>Embryophyta</taxon>
        <taxon>Tracheophyta</taxon>
        <taxon>Spermatophyta</taxon>
        <taxon>Magnoliopsida</taxon>
        <taxon>eudicotyledons</taxon>
        <taxon>Gunneridae</taxon>
        <taxon>Pentapetalae</taxon>
        <taxon>Caryophyllales</taxon>
        <taxon>Chenopodiaceae</taxon>
        <taxon>Betoideae</taxon>
        <taxon>Beta</taxon>
    </lineage>
</organism>
<keyword evidence="2" id="KW-1185">Reference proteome</keyword>
<evidence type="ECO:0000313" key="2">
    <source>
        <dbReference type="Proteomes" id="UP000035740"/>
    </source>
</evidence>
<accession>A0A0J7YLR4</accession>
<dbReference type="Gramene" id="KMS64541">
    <property type="protein sequence ID" value="KMS64541"/>
    <property type="gene ID" value="BVRB_019230"/>
</dbReference>
<reference evidence="1 2" key="1">
    <citation type="journal article" date="2014" name="Nature">
        <title>The genome of the recently domesticated crop plant sugar beet (Beta vulgaris).</title>
        <authorList>
            <person name="Dohm J.C."/>
            <person name="Minoche A.E."/>
            <person name="Holtgrawe D."/>
            <person name="Capella-Gutierrez S."/>
            <person name="Zakrzewski F."/>
            <person name="Tafer H."/>
            <person name="Rupp O."/>
            <person name="Sorensen T.R."/>
            <person name="Stracke R."/>
            <person name="Reinhardt R."/>
            <person name="Goesmann A."/>
            <person name="Kraft T."/>
            <person name="Schulz B."/>
            <person name="Stadler P.F."/>
            <person name="Schmidt T."/>
            <person name="Gabaldon T."/>
            <person name="Lehrach H."/>
            <person name="Weisshaar B."/>
            <person name="Himmelbauer H."/>
        </authorList>
    </citation>
    <scope>NUCLEOTIDE SEQUENCE [LARGE SCALE GENOMIC DNA]</scope>
    <source>
        <tissue evidence="1">Taproot</tissue>
    </source>
</reference>